<evidence type="ECO:0000313" key="3">
    <source>
        <dbReference type="EMBL" id="QQO07697.1"/>
    </source>
</evidence>
<evidence type="ECO:0000259" key="2">
    <source>
        <dbReference type="Pfam" id="PF12682"/>
    </source>
</evidence>
<dbReference type="AlphaFoldDB" id="A0A7T8B8S7"/>
<dbReference type="PANTHER" id="PTHR39201:SF1">
    <property type="entry name" value="FLAVODOXIN-LIKE DOMAIN-CONTAINING PROTEIN"/>
    <property type="match status" value="1"/>
</dbReference>
<dbReference type="EMBL" id="CP067089">
    <property type="protein sequence ID" value="QQO07697.1"/>
    <property type="molecule type" value="Genomic_DNA"/>
</dbReference>
<keyword evidence="1" id="KW-0732">Signal</keyword>
<dbReference type="InterPro" id="IPR008254">
    <property type="entry name" value="Flavodoxin/NO_synth"/>
</dbReference>
<feature type="domain" description="Flavodoxin-like" evidence="2">
    <location>
        <begin position="60"/>
        <end position="203"/>
    </location>
</feature>
<dbReference type="Pfam" id="PF12682">
    <property type="entry name" value="Flavodoxin_4"/>
    <property type="match status" value="1"/>
</dbReference>
<evidence type="ECO:0000313" key="4">
    <source>
        <dbReference type="Proteomes" id="UP000595917"/>
    </source>
</evidence>
<dbReference type="RefSeq" id="WP_215625003.1">
    <property type="nucleotide sequence ID" value="NZ_CP067089.2"/>
</dbReference>
<name>A0A7T8B8S7_9SPIR</name>
<dbReference type="GO" id="GO:0010181">
    <property type="term" value="F:FMN binding"/>
    <property type="evidence" value="ECO:0007669"/>
    <property type="project" value="InterPro"/>
</dbReference>
<gene>
    <name evidence="3" type="ORF">JFL75_12160</name>
</gene>
<dbReference type="Proteomes" id="UP000595917">
    <property type="component" value="Chromosome"/>
</dbReference>
<accession>A0A7T8B8S7</accession>
<protein>
    <submittedName>
        <fullName evidence="3">Flavodoxin</fullName>
    </submittedName>
</protein>
<dbReference type="KEGG" id="bhc:JFL75_12160"/>
<sequence length="211" mass="23104">MMKKTVLFMLVVFCAAAQMNLTAQTGNGKILVVYFSMPESEEVNRTDTVSGASRLSVNGSISGNLQFVAGIIHRSVGGDLVRIETAQSYPATHTPLLNQAQAEKNRNARPRLASRIENIGDYDTIFLGYPIWWYDLPMPLYSFLEQYDLSGKTIIPFVVHGGSGFSGTVETITRLQPNAAVSGNGLAISRNTVGRSENDITAWTRRLGMAR</sequence>
<feature type="chain" id="PRO_5031561117" evidence="1">
    <location>
        <begin position="24"/>
        <end position="211"/>
    </location>
</feature>
<dbReference type="SUPFAM" id="SSF52218">
    <property type="entry name" value="Flavoproteins"/>
    <property type="match status" value="1"/>
</dbReference>
<dbReference type="Gene3D" id="3.40.50.360">
    <property type="match status" value="1"/>
</dbReference>
<proteinExistence type="predicted"/>
<feature type="signal peptide" evidence="1">
    <location>
        <begin position="1"/>
        <end position="23"/>
    </location>
</feature>
<dbReference type="NCBIfam" id="NF005389">
    <property type="entry name" value="PRK06934.1"/>
    <property type="match status" value="1"/>
</dbReference>
<reference evidence="3" key="1">
    <citation type="submission" date="2021-01" db="EMBL/GenBank/DDBJ databases">
        <title>Description of Breznakiella homolactica.</title>
        <authorList>
            <person name="Song Y."/>
            <person name="Brune A."/>
        </authorList>
    </citation>
    <scope>NUCLEOTIDE SEQUENCE</scope>
    <source>
        <strain evidence="3">RmG30</strain>
    </source>
</reference>
<evidence type="ECO:0000256" key="1">
    <source>
        <dbReference type="SAM" id="SignalP"/>
    </source>
</evidence>
<keyword evidence="4" id="KW-1185">Reference proteome</keyword>
<dbReference type="InterPro" id="IPR029039">
    <property type="entry name" value="Flavoprotein-like_sf"/>
</dbReference>
<dbReference type="PANTHER" id="PTHR39201">
    <property type="entry name" value="EXPORTED PROTEIN-RELATED"/>
    <property type="match status" value="1"/>
</dbReference>
<organism evidence="3 4">
    <name type="scientific">Breznakiella homolactica</name>
    <dbReference type="NCBI Taxonomy" id="2798577"/>
    <lineage>
        <taxon>Bacteria</taxon>
        <taxon>Pseudomonadati</taxon>
        <taxon>Spirochaetota</taxon>
        <taxon>Spirochaetia</taxon>
        <taxon>Spirochaetales</taxon>
        <taxon>Breznakiellaceae</taxon>
        <taxon>Breznakiella</taxon>
    </lineage>
</organism>